<dbReference type="SUPFAM" id="SSF51197">
    <property type="entry name" value="Clavaminate synthase-like"/>
    <property type="match status" value="1"/>
</dbReference>
<reference evidence="10 11" key="1">
    <citation type="submission" date="2020-11" db="EMBL/GenBank/DDBJ databases">
        <authorList>
            <person name="Wallbank WR R."/>
            <person name="Pardo Diaz C."/>
            <person name="Kozak K."/>
            <person name="Martin S."/>
            <person name="Jiggins C."/>
            <person name="Moest M."/>
            <person name="Warren A I."/>
            <person name="Generalovic N T."/>
            <person name="Byers J.R.P. K."/>
            <person name="Montejo-Kovacevich G."/>
            <person name="Yen C E."/>
        </authorList>
    </citation>
    <scope>NUCLEOTIDE SEQUENCE [LARGE SCALE GENOMIC DNA]</scope>
</reference>
<dbReference type="Proteomes" id="UP000594454">
    <property type="component" value="Chromosome 4"/>
</dbReference>
<proteinExistence type="inferred from homology"/>
<evidence type="ECO:0000313" key="11">
    <source>
        <dbReference type="Proteomes" id="UP000594454"/>
    </source>
</evidence>
<dbReference type="InterPro" id="IPR037151">
    <property type="entry name" value="AlkB-like_sf"/>
</dbReference>
<evidence type="ECO:0000256" key="3">
    <source>
        <dbReference type="ARBA" id="ARBA00007879"/>
    </source>
</evidence>
<evidence type="ECO:0000256" key="5">
    <source>
        <dbReference type="ARBA" id="ARBA00022964"/>
    </source>
</evidence>
<keyword evidence="6" id="KW-0560">Oxidoreductase</keyword>
<dbReference type="InterPro" id="IPR027450">
    <property type="entry name" value="AlkB-like"/>
</dbReference>
<organism evidence="10 11">
    <name type="scientific">Hermetia illucens</name>
    <name type="common">Black soldier fly</name>
    <dbReference type="NCBI Taxonomy" id="343691"/>
    <lineage>
        <taxon>Eukaryota</taxon>
        <taxon>Metazoa</taxon>
        <taxon>Ecdysozoa</taxon>
        <taxon>Arthropoda</taxon>
        <taxon>Hexapoda</taxon>
        <taxon>Insecta</taxon>
        <taxon>Pterygota</taxon>
        <taxon>Neoptera</taxon>
        <taxon>Endopterygota</taxon>
        <taxon>Diptera</taxon>
        <taxon>Brachycera</taxon>
        <taxon>Stratiomyomorpha</taxon>
        <taxon>Stratiomyidae</taxon>
        <taxon>Hermetiinae</taxon>
        <taxon>Hermetia</taxon>
    </lineage>
</organism>
<keyword evidence="5" id="KW-0223">Dioxygenase</keyword>
<evidence type="ECO:0000256" key="4">
    <source>
        <dbReference type="ARBA" id="ARBA00022723"/>
    </source>
</evidence>
<dbReference type="OMA" id="KSPKTKW"/>
<keyword evidence="7" id="KW-0408">Iron</keyword>
<dbReference type="Pfam" id="PF13532">
    <property type="entry name" value="2OG-FeII_Oxy_2"/>
    <property type="match status" value="1"/>
</dbReference>
<dbReference type="FunCoup" id="A0A7R8UZC1">
    <property type="interactions" value="538"/>
</dbReference>
<dbReference type="PROSITE" id="PS51471">
    <property type="entry name" value="FE2OG_OXY"/>
    <property type="match status" value="1"/>
</dbReference>
<dbReference type="GO" id="GO:0051213">
    <property type="term" value="F:dioxygenase activity"/>
    <property type="evidence" value="ECO:0007669"/>
    <property type="project" value="UniProtKB-KW"/>
</dbReference>
<dbReference type="PANTHER" id="PTHR46030">
    <property type="entry name" value="ALPHA-KETOGLUTARATE-DEPENDENT DIOXYGENASE ALKB HOMOLOG 6"/>
    <property type="match status" value="1"/>
</dbReference>
<dbReference type="OrthoDB" id="412814at2759"/>
<evidence type="ECO:0000259" key="9">
    <source>
        <dbReference type="PROSITE" id="PS51471"/>
    </source>
</evidence>
<dbReference type="EMBL" id="LR899012">
    <property type="protein sequence ID" value="CAD7089276.1"/>
    <property type="molecule type" value="Genomic_DNA"/>
</dbReference>
<evidence type="ECO:0000313" key="10">
    <source>
        <dbReference type="EMBL" id="CAD7089276.1"/>
    </source>
</evidence>
<dbReference type="GO" id="GO:0005634">
    <property type="term" value="C:nucleus"/>
    <property type="evidence" value="ECO:0007669"/>
    <property type="project" value="UniProtKB-SubCell"/>
</dbReference>
<evidence type="ECO:0000256" key="6">
    <source>
        <dbReference type="ARBA" id="ARBA00023002"/>
    </source>
</evidence>
<comment type="cofactor">
    <cofactor evidence="1">
        <name>Fe(2+)</name>
        <dbReference type="ChEBI" id="CHEBI:29033"/>
    </cofactor>
</comment>
<dbReference type="PANTHER" id="PTHR46030:SF1">
    <property type="entry name" value="ALPHA-KETOGLUTARATE-DEPENDENT DIOXYGENASE ALKB HOMOLOG 6"/>
    <property type="match status" value="1"/>
</dbReference>
<keyword evidence="8" id="KW-0539">Nucleus</keyword>
<name>A0A7R8UZC1_HERIL</name>
<comment type="subcellular location">
    <subcellularLocation>
        <location evidence="2">Nucleus</location>
    </subcellularLocation>
</comment>
<gene>
    <name evidence="10" type="ORF">HERILL_LOCUS11838</name>
</gene>
<evidence type="ECO:0000256" key="1">
    <source>
        <dbReference type="ARBA" id="ARBA00001954"/>
    </source>
</evidence>
<dbReference type="GO" id="GO:0046872">
    <property type="term" value="F:metal ion binding"/>
    <property type="evidence" value="ECO:0007669"/>
    <property type="project" value="UniProtKB-KW"/>
</dbReference>
<accession>A0A7R8UZC1</accession>
<evidence type="ECO:0000256" key="2">
    <source>
        <dbReference type="ARBA" id="ARBA00004123"/>
    </source>
</evidence>
<dbReference type="InParanoid" id="A0A7R8UZC1"/>
<dbReference type="Gene3D" id="2.60.120.590">
    <property type="entry name" value="Alpha-ketoglutarate-dependent dioxygenase AlkB-like"/>
    <property type="match status" value="1"/>
</dbReference>
<keyword evidence="11" id="KW-1185">Reference proteome</keyword>
<dbReference type="InterPro" id="IPR005123">
    <property type="entry name" value="Oxoglu/Fe-dep_dioxygenase_dom"/>
</dbReference>
<sequence>MDFTDFLVRNCPKSAMYIPNFITSDEEQRILKQVENAPKPKWTQLSHRRLINYGGVPHPNGMIAEEIPSWLQVFVDKVNNLGIFESHKANHVLVNEYQSGQGIMPHTDGPLFYPTISTISCGSHTVLEFYKPEIESAENEESNSSPNQSQLSEKYKRQLCCKLLIEPRSLLILKDSLYHDYLHSISEIKEDLVCDNVCNLANCAVPYKFGDRLQRKTRISLTIRHVPKTTRMKLKFFT</sequence>
<protein>
    <recommendedName>
        <fullName evidence="9">Fe2OG dioxygenase domain-containing protein</fullName>
    </recommendedName>
</protein>
<dbReference type="InterPro" id="IPR032862">
    <property type="entry name" value="ALKBH6"/>
</dbReference>
<dbReference type="AlphaFoldDB" id="A0A7R8UZC1"/>
<comment type="similarity">
    <text evidence="3">Belongs to the alkB family.</text>
</comment>
<evidence type="ECO:0000256" key="7">
    <source>
        <dbReference type="ARBA" id="ARBA00023004"/>
    </source>
</evidence>
<feature type="domain" description="Fe2OG dioxygenase" evidence="9">
    <location>
        <begin position="88"/>
        <end position="227"/>
    </location>
</feature>
<evidence type="ECO:0000256" key="8">
    <source>
        <dbReference type="ARBA" id="ARBA00023242"/>
    </source>
</evidence>
<keyword evidence="4" id="KW-0479">Metal-binding</keyword>